<dbReference type="CDD" id="cd05247">
    <property type="entry name" value="UDP_G4E_1_SDR_e"/>
    <property type="match status" value="1"/>
</dbReference>
<keyword evidence="7 9" id="KW-0520">NAD</keyword>
<keyword evidence="8 9" id="KW-0413">Isomerase</keyword>
<comment type="cofactor">
    <cofactor evidence="2 9">
        <name>NAD(+)</name>
        <dbReference type="ChEBI" id="CHEBI:57540"/>
    </cofactor>
</comment>
<evidence type="ECO:0000259" key="10">
    <source>
        <dbReference type="Pfam" id="PF16363"/>
    </source>
</evidence>
<dbReference type="PANTHER" id="PTHR43725:SF47">
    <property type="entry name" value="UDP-GLUCOSE 4-EPIMERASE"/>
    <property type="match status" value="1"/>
</dbReference>
<dbReference type="AlphaFoldDB" id="A0A0Q4B7C3"/>
<gene>
    <name evidence="11" type="ORF">AL399_09025</name>
</gene>
<dbReference type="UniPathway" id="UPA00214"/>
<dbReference type="PATRIC" id="fig|1702214.3.peg.1168"/>
<evidence type="ECO:0000256" key="1">
    <source>
        <dbReference type="ARBA" id="ARBA00000083"/>
    </source>
</evidence>
<keyword evidence="9" id="KW-0119">Carbohydrate metabolism</keyword>
<name>A0A0Q4B7C3_9BACT</name>
<evidence type="ECO:0000256" key="9">
    <source>
        <dbReference type="RuleBase" id="RU366046"/>
    </source>
</evidence>
<dbReference type="STRING" id="1702214.AL399_09025"/>
<accession>A0A0Q4B7C3</accession>
<dbReference type="EMBL" id="LIIK01000067">
    <property type="protein sequence ID" value="KQM08129.1"/>
    <property type="molecule type" value="Genomic_DNA"/>
</dbReference>
<dbReference type="InterPro" id="IPR016040">
    <property type="entry name" value="NAD(P)-bd_dom"/>
</dbReference>
<protein>
    <recommendedName>
        <fullName evidence="6 9">UDP-glucose 4-epimerase</fullName>
        <ecNumber evidence="5 9">5.1.3.2</ecNumber>
    </recommendedName>
</protein>
<evidence type="ECO:0000256" key="6">
    <source>
        <dbReference type="ARBA" id="ARBA00018569"/>
    </source>
</evidence>
<sequence>MDVLVTGGLGYIGSHTVVALAEAGYSPIIVDNLCNSQAWIHARLEQLAGQAIPFYRVDCTDRLALAQVFEQHPNVQAVVHFAALKAVGESTRHPLEYYQNNLGSLLAVLQAMQQQHVGILVFSSSATVYGEPEKLPVTETTPLQAPTSPYGATKAMAERIIADAVQANPQLRAMALRYFNPVGAHPSARIGELPQGTPNNLVPYMTQATRGVVPDLKIFGHDYATPDGTPLRDYFHVVDLACAHVLAIDYLAKAREGLPLQFVNVGAGTPVSVLQVVETFRQATGQPLPYRFAPRRAGDVEAIWCDATLAKNLLGWQPEYTLADALLHAWKWEQTLGEQEIPA</sequence>
<reference evidence="11" key="1">
    <citation type="submission" date="2015-08" db="EMBL/GenBank/DDBJ databases">
        <title>Candidatus Bacteriodes Periocalifornicus.</title>
        <authorList>
            <person name="McLean J.S."/>
            <person name="Kelley S."/>
        </authorList>
    </citation>
    <scope>NUCLEOTIDE SEQUENCE [LARGE SCALE GENOMIC DNA]</scope>
    <source>
        <strain evidence="11">12B</strain>
    </source>
</reference>
<evidence type="ECO:0000313" key="12">
    <source>
        <dbReference type="Proteomes" id="UP000054172"/>
    </source>
</evidence>
<organism evidence="11 12">
    <name type="scientific">Candidatus [Bacteroides] periocalifornicus</name>
    <dbReference type="NCBI Taxonomy" id="1702214"/>
    <lineage>
        <taxon>Bacteria</taxon>
        <taxon>Pseudomonadati</taxon>
        <taxon>Bacteroidota</taxon>
    </lineage>
</organism>
<dbReference type="Gene3D" id="3.90.25.10">
    <property type="entry name" value="UDP-galactose 4-epimerase, domain 1"/>
    <property type="match status" value="1"/>
</dbReference>
<dbReference type="NCBIfam" id="TIGR01179">
    <property type="entry name" value="galE"/>
    <property type="match status" value="1"/>
</dbReference>
<comment type="caution">
    <text evidence="11">The sequence shown here is derived from an EMBL/GenBank/DDBJ whole genome shotgun (WGS) entry which is preliminary data.</text>
</comment>
<feature type="domain" description="NAD(P)-binding" evidence="10">
    <location>
        <begin position="4"/>
        <end position="324"/>
    </location>
</feature>
<evidence type="ECO:0000256" key="4">
    <source>
        <dbReference type="ARBA" id="ARBA00007637"/>
    </source>
</evidence>
<comment type="catalytic activity">
    <reaction evidence="1 9">
        <text>UDP-alpha-D-glucose = UDP-alpha-D-galactose</text>
        <dbReference type="Rhea" id="RHEA:22168"/>
        <dbReference type="ChEBI" id="CHEBI:58885"/>
        <dbReference type="ChEBI" id="CHEBI:66914"/>
        <dbReference type="EC" id="5.1.3.2"/>
    </reaction>
</comment>
<evidence type="ECO:0000256" key="2">
    <source>
        <dbReference type="ARBA" id="ARBA00001911"/>
    </source>
</evidence>
<dbReference type="EC" id="5.1.3.2" evidence="5 9"/>
<evidence type="ECO:0000256" key="3">
    <source>
        <dbReference type="ARBA" id="ARBA00004947"/>
    </source>
</evidence>
<comment type="subunit">
    <text evidence="9">Homodimer.</text>
</comment>
<dbReference type="InterPro" id="IPR036291">
    <property type="entry name" value="NAD(P)-bd_dom_sf"/>
</dbReference>
<dbReference type="SUPFAM" id="SSF51735">
    <property type="entry name" value="NAD(P)-binding Rossmann-fold domains"/>
    <property type="match status" value="1"/>
</dbReference>
<dbReference type="Gene3D" id="3.40.50.720">
    <property type="entry name" value="NAD(P)-binding Rossmann-like Domain"/>
    <property type="match status" value="1"/>
</dbReference>
<dbReference type="GO" id="GO:0005829">
    <property type="term" value="C:cytosol"/>
    <property type="evidence" value="ECO:0007669"/>
    <property type="project" value="TreeGrafter"/>
</dbReference>
<dbReference type="GO" id="GO:0006012">
    <property type="term" value="P:galactose metabolic process"/>
    <property type="evidence" value="ECO:0007669"/>
    <property type="project" value="UniProtKB-UniPathway"/>
</dbReference>
<dbReference type="Pfam" id="PF16363">
    <property type="entry name" value="GDP_Man_Dehyd"/>
    <property type="match status" value="1"/>
</dbReference>
<proteinExistence type="inferred from homology"/>
<comment type="similarity">
    <text evidence="4 9">Belongs to the NAD(P)-dependent epimerase/dehydratase family.</text>
</comment>
<evidence type="ECO:0000256" key="8">
    <source>
        <dbReference type="ARBA" id="ARBA00023235"/>
    </source>
</evidence>
<dbReference type="Proteomes" id="UP000054172">
    <property type="component" value="Unassembled WGS sequence"/>
</dbReference>
<evidence type="ECO:0000256" key="7">
    <source>
        <dbReference type="ARBA" id="ARBA00023027"/>
    </source>
</evidence>
<dbReference type="PANTHER" id="PTHR43725">
    <property type="entry name" value="UDP-GLUCOSE 4-EPIMERASE"/>
    <property type="match status" value="1"/>
</dbReference>
<comment type="pathway">
    <text evidence="3 9">Carbohydrate metabolism; galactose metabolism.</text>
</comment>
<evidence type="ECO:0000256" key="5">
    <source>
        <dbReference type="ARBA" id="ARBA00013189"/>
    </source>
</evidence>
<dbReference type="InterPro" id="IPR005886">
    <property type="entry name" value="UDP_G4E"/>
</dbReference>
<evidence type="ECO:0000313" key="11">
    <source>
        <dbReference type="EMBL" id="KQM08129.1"/>
    </source>
</evidence>
<dbReference type="GO" id="GO:0003978">
    <property type="term" value="F:UDP-glucose 4-epimerase activity"/>
    <property type="evidence" value="ECO:0007669"/>
    <property type="project" value="UniProtKB-UniRule"/>
</dbReference>
<keyword evidence="12" id="KW-1185">Reference proteome</keyword>